<protein>
    <recommendedName>
        <fullName evidence="3">TonB C-terminal domain-containing protein</fullName>
    </recommendedName>
</protein>
<dbReference type="RefSeq" id="WP_101343694.1">
    <property type="nucleotide sequence ID" value="NZ_PJAI02000027.1"/>
</dbReference>
<accession>A0ABY3MT68</accession>
<sequence>MINISKHGYGLVFLLLAACTSTDNEPKDEPPEFNVSSEQIRDLQIKFIDSSYDVLTLLMIDRKGEVISSKLITWNKKTTDEKTARRFSLQMRNALKFSEDNKRESEYLLMPYGFIIEREYDIN</sequence>
<gene>
    <name evidence="1" type="ORF">CWS31_015890</name>
</gene>
<evidence type="ECO:0000313" key="2">
    <source>
        <dbReference type="Proteomes" id="UP000815846"/>
    </source>
</evidence>
<comment type="caution">
    <text evidence="1">The sequence shown here is derived from an EMBL/GenBank/DDBJ whole genome shotgun (WGS) entry which is preliminary data.</text>
</comment>
<evidence type="ECO:0008006" key="3">
    <source>
        <dbReference type="Google" id="ProtNLM"/>
    </source>
</evidence>
<reference evidence="1 2" key="1">
    <citation type="submission" date="2019-08" db="EMBL/GenBank/DDBJ databases">
        <title>Microbe sample from Colwellia echini.</title>
        <authorList>
            <person name="Christiansen L."/>
            <person name="Pathiraja D."/>
            <person name="Schultz-Johansen M."/>
            <person name="Choi I.-G."/>
            <person name="Stougaard P."/>
        </authorList>
    </citation>
    <scope>NUCLEOTIDE SEQUENCE [LARGE SCALE GENOMIC DNA]</scope>
    <source>
        <strain evidence="1 2">A3</strain>
    </source>
</reference>
<name>A0ABY3MT68_9GAMM</name>
<dbReference type="PROSITE" id="PS51257">
    <property type="entry name" value="PROKAR_LIPOPROTEIN"/>
    <property type="match status" value="1"/>
</dbReference>
<evidence type="ECO:0000313" key="1">
    <source>
        <dbReference type="EMBL" id="TYK64395.1"/>
    </source>
</evidence>
<dbReference type="Proteomes" id="UP000815846">
    <property type="component" value="Unassembled WGS sequence"/>
</dbReference>
<keyword evidence="2" id="KW-1185">Reference proteome</keyword>
<dbReference type="EMBL" id="PJAI02000027">
    <property type="protein sequence ID" value="TYK64395.1"/>
    <property type="molecule type" value="Genomic_DNA"/>
</dbReference>
<proteinExistence type="predicted"/>
<organism evidence="1 2">
    <name type="scientific">Colwellia echini</name>
    <dbReference type="NCBI Taxonomy" id="1982103"/>
    <lineage>
        <taxon>Bacteria</taxon>
        <taxon>Pseudomonadati</taxon>
        <taxon>Pseudomonadota</taxon>
        <taxon>Gammaproteobacteria</taxon>
        <taxon>Alteromonadales</taxon>
        <taxon>Colwelliaceae</taxon>
        <taxon>Colwellia</taxon>
    </lineage>
</organism>